<feature type="transmembrane region" description="Helical" evidence="1">
    <location>
        <begin position="15"/>
        <end position="34"/>
    </location>
</feature>
<proteinExistence type="predicted"/>
<evidence type="ECO:0000313" key="3">
    <source>
        <dbReference type="Proteomes" id="UP000587991"/>
    </source>
</evidence>
<dbReference type="RefSeq" id="WP_168875836.1">
    <property type="nucleotide sequence ID" value="NZ_JABAIM010000001.1"/>
</dbReference>
<keyword evidence="1" id="KW-1133">Transmembrane helix</keyword>
<keyword evidence="3" id="KW-1185">Reference proteome</keyword>
<dbReference type="Proteomes" id="UP000587991">
    <property type="component" value="Unassembled WGS sequence"/>
</dbReference>
<evidence type="ECO:0000256" key="1">
    <source>
        <dbReference type="SAM" id="Phobius"/>
    </source>
</evidence>
<feature type="transmembrane region" description="Helical" evidence="1">
    <location>
        <begin position="72"/>
        <end position="93"/>
    </location>
</feature>
<sequence>MPDKPFDWWPLLKQVATYGWVMGLSMLGGAVSHLQRINALRLRFRWLAFAAELLTSGFVGLLTYWLCQAAAMSAPMTAVMVGIAGHMGTRSLFRLEKLYGRLFGENP</sequence>
<organism evidence="2 3">
    <name type="scientific">Leeia aquatica</name>
    <dbReference type="NCBI Taxonomy" id="2725557"/>
    <lineage>
        <taxon>Bacteria</taxon>
        <taxon>Pseudomonadati</taxon>
        <taxon>Pseudomonadota</taxon>
        <taxon>Betaproteobacteria</taxon>
        <taxon>Neisseriales</taxon>
        <taxon>Leeiaceae</taxon>
        <taxon>Leeia</taxon>
    </lineage>
</organism>
<dbReference type="InterPro" id="IPR032126">
    <property type="entry name" value="LydA_holin"/>
</dbReference>
<accession>A0A847SAU9</accession>
<dbReference type="Pfam" id="PF16083">
    <property type="entry name" value="Phage_holin_3_3"/>
    <property type="match status" value="1"/>
</dbReference>
<comment type="caution">
    <text evidence="2">The sequence shown here is derived from an EMBL/GenBank/DDBJ whole genome shotgun (WGS) entry which is preliminary data.</text>
</comment>
<name>A0A847SAU9_9NEIS</name>
<gene>
    <name evidence="2" type="ORF">HF682_03450</name>
</gene>
<evidence type="ECO:0000313" key="2">
    <source>
        <dbReference type="EMBL" id="NLR74208.1"/>
    </source>
</evidence>
<feature type="transmembrane region" description="Helical" evidence="1">
    <location>
        <begin position="46"/>
        <end position="66"/>
    </location>
</feature>
<evidence type="ECO:0008006" key="4">
    <source>
        <dbReference type="Google" id="ProtNLM"/>
    </source>
</evidence>
<protein>
    <recommendedName>
        <fullName evidence="4">Holin</fullName>
    </recommendedName>
</protein>
<dbReference type="AlphaFoldDB" id="A0A847SAU9"/>
<keyword evidence="1" id="KW-0472">Membrane</keyword>
<dbReference type="EMBL" id="JABAIM010000001">
    <property type="protein sequence ID" value="NLR74208.1"/>
    <property type="molecule type" value="Genomic_DNA"/>
</dbReference>
<keyword evidence="1" id="KW-0812">Transmembrane</keyword>
<reference evidence="2 3" key="1">
    <citation type="submission" date="2020-04" db="EMBL/GenBank/DDBJ databases">
        <title>Draft genome of Leeia sp. IMCC25680.</title>
        <authorList>
            <person name="Song J."/>
            <person name="Cho J.-C."/>
        </authorList>
    </citation>
    <scope>NUCLEOTIDE SEQUENCE [LARGE SCALE GENOMIC DNA]</scope>
    <source>
        <strain evidence="2 3">IMCC25680</strain>
    </source>
</reference>